<dbReference type="Gene3D" id="3.40.50.1170">
    <property type="entry name" value="L-asparaginase, N-terminal domain"/>
    <property type="match status" value="1"/>
</dbReference>
<evidence type="ECO:0000313" key="8">
    <source>
        <dbReference type="Proteomes" id="UP000245765"/>
    </source>
</evidence>
<dbReference type="EMBL" id="QGNA01000004">
    <property type="protein sequence ID" value="PWS35487.1"/>
    <property type="molecule type" value="Genomic_DNA"/>
</dbReference>
<sequence length="333" mass="34762">MCKPKVAVIGTGGTIASQGRGPLDTQDYASSGRPILTAAELVAGVPALAEVADVVPVPFANIPSTAIGWTEWRALLACIAETKAAHPDLAGIVVTHGTATLEETAYFLSLTLPDEMPVVITGAQRPFTALSSDAPMNLVDAVRVAADPQSRGLGVLVVLNDEVHAAREVTKTSTGRLQTFRSPDLGALGHVDADRVSLWRRPARLLPMAEHFDVRGIETPPRVDVTYSVAGGDGLAVRAFLDAGAQGIVAAAFAPGFTTPAERDALGVAIAAGCVVVLSSRAGSGRAFPTRRYGEQGFVSADNLNPQKARVLLMLALTRTRDRAAIAELFARA</sequence>
<dbReference type="InterPro" id="IPR036152">
    <property type="entry name" value="Asp/glu_Ase-like_sf"/>
</dbReference>
<dbReference type="Pfam" id="PF17763">
    <property type="entry name" value="Asparaginase_C"/>
    <property type="match status" value="1"/>
</dbReference>
<dbReference type="SUPFAM" id="SSF53774">
    <property type="entry name" value="Glutaminase/Asparaginase"/>
    <property type="match status" value="1"/>
</dbReference>
<dbReference type="Proteomes" id="UP000245765">
    <property type="component" value="Unassembled WGS sequence"/>
</dbReference>
<dbReference type="AlphaFoldDB" id="A0A317FBV1"/>
<organism evidence="7 8">
    <name type="scientific">Falsiroseomonas bella</name>
    <dbReference type="NCBI Taxonomy" id="2184016"/>
    <lineage>
        <taxon>Bacteria</taxon>
        <taxon>Pseudomonadati</taxon>
        <taxon>Pseudomonadota</taxon>
        <taxon>Alphaproteobacteria</taxon>
        <taxon>Acetobacterales</taxon>
        <taxon>Roseomonadaceae</taxon>
        <taxon>Falsiroseomonas</taxon>
    </lineage>
</organism>
<accession>A0A317FBV1</accession>
<dbReference type="PIRSF" id="PIRSF500176">
    <property type="entry name" value="L_ASNase"/>
    <property type="match status" value="1"/>
</dbReference>
<evidence type="ECO:0000256" key="4">
    <source>
        <dbReference type="PROSITE-ProRule" id="PRU10099"/>
    </source>
</evidence>
<dbReference type="GO" id="GO:0004067">
    <property type="term" value="F:asparaginase activity"/>
    <property type="evidence" value="ECO:0007669"/>
    <property type="project" value="UniProtKB-UniRule"/>
</dbReference>
<name>A0A317FBV1_9PROT</name>
<evidence type="ECO:0000256" key="2">
    <source>
        <dbReference type="ARBA" id="ARBA00022801"/>
    </source>
</evidence>
<feature type="active site" description="O-isoaspartyl threonine intermediate" evidence="3">
    <location>
        <position position="14"/>
    </location>
</feature>
<feature type="domain" description="Asparaginase/glutaminase C-terminal" evidence="6">
    <location>
        <begin position="222"/>
        <end position="330"/>
    </location>
</feature>
<evidence type="ECO:0000313" key="7">
    <source>
        <dbReference type="EMBL" id="PWS35487.1"/>
    </source>
</evidence>
<dbReference type="FunFam" id="3.40.50.1170:FF:000001">
    <property type="entry name" value="L-asparaginase 2"/>
    <property type="match status" value="1"/>
</dbReference>
<dbReference type="CDD" id="cd08964">
    <property type="entry name" value="L-asparaginase_II"/>
    <property type="match status" value="1"/>
</dbReference>
<dbReference type="InterPro" id="IPR027474">
    <property type="entry name" value="L-asparaginase_N"/>
</dbReference>
<comment type="caution">
    <text evidence="7">The sequence shown here is derived from an EMBL/GenBank/DDBJ whole genome shotgun (WGS) entry which is preliminary data.</text>
</comment>
<evidence type="ECO:0000259" key="6">
    <source>
        <dbReference type="Pfam" id="PF17763"/>
    </source>
</evidence>
<dbReference type="PANTHER" id="PTHR11707">
    <property type="entry name" value="L-ASPARAGINASE"/>
    <property type="match status" value="1"/>
</dbReference>
<feature type="active site" evidence="4">
    <location>
        <position position="14"/>
    </location>
</feature>
<feature type="domain" description="L-asparaginase N-terminal" evidence="5">
    <location>
        <begin position="5"/>
        <end position="202"/>
    </location>
</feature>
<keyword evidence="8" id="KW-1185">Reference proteome</keyword>
<dbReference type="PROSITE" id="PS51732">
    <property type="entry name" value="ASN_GLN_ASE_3"/>
    <property type="match status" value="1"/>
</dbReference>
<dbReference type="PIRSF" id="PIRSF001220">
    <property type="entry name" value="L-ASNase_gatD"/>
    <property type="match status" value="1"/>
</dbReference>
<keyword evidence="2" id="KW-0378">Hydrolase</keyword>
<dbReference type="SMART" id="SM00870">
    <property type="entry name" value="Asparaginase"/>
    <property type="match status" value="1"/>
</dbReference>
<protein>
    <submittedName>
        <fullName evidence="7">Asparaginase</fullName>
    </submittedName>
</protein>
<dbReference type="Gene3D" id="3.40.50.40">
    <property type="match status" value="1"/>
</dbReference>
<evidence type="ECO:0000256" key="1">
    <source>
        <dbReference type="ARBA" id="ARBA00010518"/>
    </source>
</evidence>
<dbReference type="SFLD" id="SFLDS00057">
    <property type="entry name" value="Glutaminase/Asparaginase"/>
    <property type="match status" value="1"/>
</dbReference>
<dbReference type="InterPro" id="IPR006034">
    <property type="entry name" value="Asparaginase/glutaminase-like"/>
</dbReference>
<dbReference type="RefSeq" id="WP_109871854.1">
    <property type="nucleotide sequence ID" value="NZ_QGNA01000004.1"/>
</dbReference>
<dbReference type="PRINTS" id="PR00139">
    <property type="entry name" value="ASNGLNASE"/>
</dbReference>
<dbReference type="PROSITE" id="PS00144">
    <property type="entry name" value="ASN_GLN_ASE_1"/>
    <property type="match status" value="1"/>
</dbReference>
<dbReference type="Pfam" id="PF00710">
    <property type="entry name" value="Asparaginase"/>
    <property type="match status" value="1"/>
</dbReference>
<dbReference type="InterPro" id="IPR037152">
    <property type="entry name" value="L-asparaginase_N_sf"/>
</dbReference>
<dbReference type="OrthoDB" id="9788068at2"/>
<dbReference type="GO" id="GO:0006528">
    <property type="term" value="P:asparagine metabolic process"/>
    <property type="evidence" value="ECO:0007669"/>
    <property type="project" value="InterPro"/>
</dbReference>
<comment type="similarity">
    <text evidence="1">Belongs to the asparaginase 1 family.</text>
</comment>
<dbReference type="PANTHER" id="PTHR11707:SF28">
    <property type="entry name" value="60 KDA LYSOPHOSPHOLIPASE"/>
    <property type="match status" value="1"/>
</dbReference>
<dbReference type="InterPro" id="IPR027473">
    <property type="entry name" value="L-asparaginase_C"/>
</dbReference>
<evidence type="ECO:0000256" key="3">
    <source>
        <dbReference type="PIRSR" id="PIRSR001220-1"/>
    </source>
</evidence>
<dbReference type="InterPro" id="IPR020827">
    <property type="entry name" value="Asparaginase/glutaminase_AS1"/>
</dbReference>
<evidence type="ECO:0000259" key="5">
    <source>
        <dbReference type="Pfam" id="PF00710"/>
    </source>
</evidence>
<reference evidence="8" key="1">
    <citation type="submission" date="2018-05" db="EMBL/GenBank/DDBJ databases">
        <authorList>
            <person name="Du Z."/>
            <person name="Wang X."/>
        </authorList>
    </citation>
    <scope>NUCLEOTIDE SEQUENCE [LARGE SCALE GENOMIC DNA]</scope>
    <source>
        <strain evidence="8">CQN31</strain>
    </source>
</reference>
<gene>
    <name evidence="7" type="ORF">DFH01_17930</name>
</gene>
<dbReference type="InterPro" id="IPR004550">
    <property type="entry name" value="AsnASE_II"/>
</dbReference>
<proteinExistence type="inferred from homology"/>
<dbReference type="InterPro" id="IPR040919">
    <property type="entry name" value="Asparaginase_C"/>
</dbReference>